<reference evidence="2 3" key="1">
    <citation type="submission" date="2017-11" db="EMBL/GenBank/DDBJ databases">
        <title>Evolution of Phototrophy in the Chloroflexi Phylum Driven by Horizontal Gene Transfer.</title>
        <authorList>
            <person name="Ward L.M."/>
            <person name="Hemp J."/>
            <person name="Shih P.M."/>
            <person name="Mcglynn S.E."/>
            <person name="Fischer W."/>
        </authorList>
    </citation>
    <scope>NUCLEOTIDE SEQUENCE [LARGE SCALE GENOMIC DNA]</scope>
    <source>
        <strain evidence="2">JP3_13</strain>
    </source>
</reference>
<evidence type="ECO:0000313" key="2">
    <source>
        <dbReference type="EMBL" id="PJF37371.1"/>
    </source>
</evidence>
<feature type="domain" description="NAD-dependent epimerase/dehydratase" evidence="1">
    <location>
        <begin position="6"/>
        <end position="227"/>
    </location>
</feature>
<name>A0A2M8PIK0_9CHLR</name>
<dbReference type="Gene3D" id="3.40.50.720">
    <property type="entry name" value="NAD(P)-binding Rossmann-like Domain"/>
    <property type="match status" value="1"/>
</dbReference>
<evidence type="ECO:0000259" key="1">
    <source>
        <dbReference type="Pfam" id="PF01370"/>
    </source>
</evidence>
<dbReference type="InterPro" id="IPR001509">
    <property type="entry name" value="Epimerase_deHydtase"/>
</dbReference>
<dbReference type="AlphaFoldDB" id="A0A2M8PIK0"/>
<proteinExistence type="predicted"/>
<dbReference type="PANTHER" id="PTHR48079">
    <property type="entry name" value="PROTEIN YEEZ"/>
    <property type="match status" value="1"/>
</dbReference>
<gene>
    <name evidence="2" type="ORF">CUN49_00745</name>
</gene>
<dbReference type="GO" id="GO:0005737">
    <property type="term" value="C:cytoplasm"/>
    <property type="evidence" value="ECO:0007669"/>
    <property type="project" value="TreeGrafter"/>
</dbReference>
<organism evidence="2 3">
    <name type="scientific">Candidatus Thermofonsia Clade 1 bacterium</name>
    <dbReference type="NCBI Taxonomy" id="2364210"/>
    <lineage>
        <taxon>Bacteria</taxon>
        <taxon>Bacillati</taxon>
        <taxon>Chloroflexota</taxon>
        <taxon>Candidatus Thermofontia</taxon>
        <taxon>Candidatus Thermofonsia Clade 1</taxon>
    </lineage>
</organism>
<dbReference type="PANTHER" id="PTHR48079:SF6">
    <property type="entry name" value="NAD(P)-BINDING DOMAIN-CONTAINING PROTEIN-RELATED"/>
    <property type="match status" value="1"/>
</dbReference>
<dbReference type="InterPro" id="IPR036291">
    <property type="entry name" value="NAD(P)-bd_dom_sf"/>
</dbReference>
<dbReference type="SUPFAM" id="SSF51735">
    <property type="entry name" value="NAD(P)-binding Rossmann-fold domains"/>
    <property type="match status" value="1"/>
</dbReference>
<comment type="caution">
    <text evidence="2">The sequence shown here is derived from an EMBL/GenBank/DDBJ whole genome shotgun (WGS) entry which is preliminary data.</text>
</comment>
<dbReference type="Proteomes" id="UP000229681">
    <property type="component" value="Unassembled WGS sequence"/>
</dbReference>
<sequence length="311" mass="33816">MARLFLAGGSGFIGSAFTRQALAVGHSVQALCRTERSAAAVRALGAQPIMGDLLEPGAWQSQAAQAEIVLHFAQPQTFGGRIGRARALRYQADRQIMDRNLLSPLQGSAVQRIIYVSGTSYYGQQDLPPKDESAKPNPRGWGPYIVKALQQLEAFRAAGLPIITVFPASVYGAGSWYADILASLKAGKTQLTLAHRDPTLATVHVEDCARAILHLLTCAPIGERYIICDDRPPKYSEILAQSAQALNVPLRTRAVPLWLGRIIAGPVITDAYDAHLSNARLRSTGFRFQFPTIEQGIPDAVRTWLAAQNHR</sequence>
<protein>
    <recommendedName>
        <fullName evidence="1">NAD-dependent epimerase/dehydratase domain-containing protein</fullName>
    </recommendedName>
</protein>
<evidence type="ECO:0000313" key="3">
    <source>
        <dbReference type="Proteomes" id="UP000229681"/>
    </source>
</evidence>
<dbReference type="InterPro" id="IPR051783">
    <property type="entry name" value="NAD(P)-dependent_oxidoreduct"/>
</dbReference>
<dbReference type="GO" id="GO:0004029">
    <property type="term" value="F:aldehyde dehydrogenase (NAD+) activity"/>
    <property type="evidence" value="ECO:0007669"/>
    <property type="project" value="TreeGrafter"/>
</dbReference>
<dbReference type="EMBL" id="PGTM01000004">
    <property type="protein sequence ID" value="PJF37371.1"/>
    <property type="molecule type" value="Genomic_DNA"/>
</dbReference>
<dbReference type="Pfam" id="PF01370">
    <property type="entry name" value="Epimerase"/>
    <property type="match status" value="1"/>
</dbReference>
<accession>A0A2M8PIK0</accession>